<dbReference type="Pfam" id="PF01850">
    <property type="entry name" value="PIN"/>
    <property type="match status" value="1"/>
</dbReference>
<dbReference type="EMBL" id="JBHUEE010000007">
    <property type="protein sequence ID" value="MFD1718934.1"/>
    <property type="molecule type" value="Genomic_DNA"/>
</dbReference>
<keyword evidence="2 6" id="KW-0540">Nuclease</keyword>
<dbReference type="EC" id="3.1.-.-" evidence="6"/>
<keyword evidence="4 6" id="KW-0378">Hydrolase</keyword>
<comment type="function">
    <text evidence="6">Toxic component of a toxin-antitoxin (TA) system. An RNase.</text>
</comment>
<accession>A0ABW4L9Z5</accession>
<dbReference type="CDD" id="cd09873">
    <property type="entry name" value="PIN_Pae0151-like"/>
    <property type="match status" value="1"/>
</dbReference>
<comment type="similarity">
    <text evidence="6">Belongs to the PINc/VapC protein family.</text>
</comment>
<keyword evidence="6" id="KW-0800">Toxin</keyword>
<feature type="binding site" evidence="6">
    <location>
        <position position="99"/>
    </location>
    <ligand>
        <name>Mg(2+)</name>
        <dbReference type="ChEBI" id="CHEBI:18420"/>
    </ligand>
</feature>
<evidence type="ECO:0000256" key="2">
    <source>
        <dbReference type="ARBA" id="ARBA00022722"/>
    </source>
</evidence>
<dbReference type="SUPFAM" id="SSF88723">
    <property type="entry name" value="PIN domain-like"/>
    <property type="match status" value="1"/>
</dbReference>
<gene>
    <name evidence="6" type="primary">vapC</name>
    <name evidence="8" type="ORF">ACFSE6_13895</name>
</gene>
<sequence>MIAPDASVTVLALHGDPEADPRVMRAVRVLRDDPAWIAPEHWRTEVLSATRGLFLGGKIGLDEAEVAVQWLRDITTADVPTGPHLQRMWQLRSNLSAYDAGYVAVAEAHDVTLVTADVRVQRAGVARCPVRVIG</sequence>
<evidence type="ECO:0000256" key="3">
    <source>
        <dbReference type="ARBA" id="ARBA00022723"/>
    </source>
</evidence>
<dbReference type="PANTHER" id="PTHR35901">
    <property type="entry name" value="RIBONUCLEASE VAPC3"/>
    <property type="match status" value="1"/>
</dbReference>
<reference evidence="9" key="1">
    <citation type="journal article" date="2019" name="Int. J. Syst. Evol. Microbiol.">
        <title>The Global Catalogue of Microorganisms (GCM) 10K type strain sequencing project: providing services to taxonomists for standard genome sequencing and annotation.</title>
        <authorList>
            <consortium name="The Broad Institute Genomics Platform"/>
            <consortium name="The Broad Institute Genome Sequencing Center for Infectious Disease"/>
            <person name="Wu L."/>
            <person name="Ma J."/>
        </authorList>
    </citation>
    <scope>NUCLEOTIDE SEQUENCE [LARGE SCALE GENOMIC DNA]</scope>
    <source>
        <strain evidence="9">JCM 17130</strain>
    </source>
</reference>
<evidence type="ECO:0000256" key="6">
    <source>
        <dbReference type="HAMAP-Rule" id="MF_00265"/>
    </source>
</evidence>
<dbReference type="InterPro" id="IPR044153">
    <property type="entry name" value="PIN_Pae0151-like"/>
</dbReference>
<keyword evidence="9" id="KW-1185">Reference proteome</keyword>
<evidence type="ECO:0000313" key="8">
    <source>
        <dbReference type="EMBL" id="MFD1718934.1"/>
    </source>
</evidence>
<evidence type="ECO:0000256" key="5">
    <source>
        <dbReference type="ARBA" id="ARBA00022842"/>
    </source>
</evidence>
<protein>
    <recommendedName>
        <fullName evidence="6">Ribonuclease VapC</fullName>
        <shortName evidence="6">RNase VapC</shortName>
        <ecNumber evidence="6">3.1.-.-</ecNumber>
    </recommendedName>
    <alternativeName>
        <fullName evidence="6">Toxin VapC</fullName>
    </alternativeName>
</protein>
<comment type="caution">
    <text evidence="8">The sequence shown here is derived from an EMBL/GenBank/DDBJ whole genome shotgun (WGS) entry which is preliminary data.</text>
</comment>
<evidence type="ECO:0000256" key="1">
    <source>
        <dbReference type="ARBA" id="ARBA00022649"/>
    </source>
</evidence>
<dbReference type="Gene3D" id="3.40.50.1010">
    <property type="entry name" value="5'-nuclease"/>
    <property type="match status" value="1"/>
</dbReference>
<keyword evidence="1 6" id="KW-1277">Toxin-antitoxin system</keyword>
<feature type="binding site" evidence="6">
    <location>
        <position position="5"/>
    </location>
    <ligand>
        <name>Mg(2+)</name>
        <dbReference type="ChEBI" id="CHEBI:18420"/>
    </ligand>
</feature>
<feature type="domain" description="PIN" evidence="7">
    <location>
        <begin position="4"/>
        <end position="123"/>
    </location>
</feature>
<evidence type="ECO:0000259" key="7">
    <source>
        <dbReference type="Pfam" id="PF01850"/>
    </source>
</evidence>
<dbReference type="InterPro" id="IPR029060">
    <property type="entry name" value="PIN-like_dom_sf"/>
</dbReference>
<dbReference type="HAMAP" id="MF_00265">
    <property type="entry name" value="VapC_Nob1"/>
    <property type="match status" value="1"/>
</dbReference>
<comment type="cofactor">
    <cofactor evidence="6">
        <name>Mg(2+)</name>
        <dbReference type="ChEBI" id="CHEBI:18420"/>
    </cofactor>
</comment>
<dbReference type="RefSeq" id="WP_388008209.1">
    <property type="nucleotide sequence ID" value="NZ_JBHUEE010000007.1"/>
</dbReference>
<dbReference type="InterPro" id="IPR022907">
    <property type="entry name" value="VapC_family"/>
</dbReference>
<dbReference type="InterPro" id="IPR002716">
    <property type="entry name" value="PIN_dom"/>
</dbReference>
<evidence type="ECO:0000256" key="4">
    <source>
        <dbReference type="ARBA" id="ARBA00022801"/>
    </source>
</evidence>
<proteinExistence type="inferred from homology"/>
<dbReference type="InterPro" id="IPR051619">
    <property type="entry name" value="TypeII_TA_RNase_PINc/VapC"/>
</dbReference>
<organism evidence="8 9">
    <name type="scientific">Georgenia deserti</name>
    <dbReference type="NCBI Taxonomy" id="2093781"/>
    <lineage>
        <taxon>Bacteria</taxon>
        <taxon>Bacillati</taxon>
        <taxon>Actinomycetota</taxon>
        <taxon>Actinomycetes</taxon>
        <taxon>Micrococcales</taxon>
        <taxon>Bogoriellaceae</taxon>
        <taxon>Georgenia</taxon>
    </lineage>
</organism>
<keyword evidence="5 6" id="KW-0460">Magnesium</keyword>
<keyword evidence="3 6" id="KW-0479">Metal-binding</keyword>
<dbReference type="Proteomes" id="UP001597277">
    <property type="component" value="Unassembled WGS sequence"/>
</dbReference>
<evidence type="ECO:0000313" key="9">
    <source>
        <dbReference type="Proteomes" id="UP001597277"/>
    </source>
</evidence>
<dbReference type="PANTHER" id="PTHR35901:SF1">
    <property type="entry name" value="EXONUCLEASE VAPC9"/>
    <property type="match status" value="1"/>
</dbReference>
<name>A0ABW4L9Z5_9MICO</name>